<feature type="transmembrane region" description="Helical" evidence="2">
    <location>
        <begin position="12"/>
        <end position="34"/>
    </location>
</feature>
<evidence type="ECO:0000313" key="4">
    <source>
        <dbReference type="Proteomes" id="UP000642748"/>
    </source>
</evidence>
<keyword evidence="2" id="KW-1133">Transmembrane helix</keyword>
<dbReference type="Proteomes" id="UP000642748">
    <property type="component" value="Unassembled WGS sequence"/>
</dbReference>
<organism evidence="3 4">
    <name type="scientific">Rugosimonospora africana</name>
    <dbReference type="NCBI Taxonomy" id="556532"/>
    <lineage>
        <taxon>Bacteria</taxon>
        <taxon>Bacillati</taxon>
        <taxon>Actinomycetota</taxon>
        <taxon>Actinomycetes</taxon>
        <taxon>Micromonosporales</taxon>
        <taxon>Micromonosporaceae</taxon>
        <taxon>Rugosimonospora</taxon>
    </lineage>
</organism>
<dbReference type="RefSeq" id="WP_203919216.1">
    <property type="nucleotide sequence ID" value="NZ_BONZ01000035.1"/>
</dbReference>
<gene>
    <name evidence="3" type="ORF">Raf01_37630</name>
</gene>
<evidence type="ECO:0000256" key="2">
    <source>
        <dbReference type="SAM" id="Phobius"/>
    </source>
</evidence>
<name>A0A8J3QVK0_9ACTN</name>
<feature type="region of interest" description="Disordered" evidence="1">
    <location>
        <begin position="335"/>
        <end position="403"/>
    </location>
</feature>
<feature type="transmembrane region" description="Helical" evidence="2">
    <location>
        <begin position="249"/>
        <end position="268"/>
    </location>
</feature>
<protein>
    <submittedName>
        <fullName evidence="3">Uncharacterized protein</fullName>
    </submittedName>
</protein>
<keyword evidence="2" id="KW-0812">Transmembrane</keyword>
<dbReference type="AlphaFoldDB" id="A0A8J3QVK0"/>
<feature type="compositionally biased region" description="Low complexity" evidence="1">
    <location>
        <begin position="365"/>
        <end position="392"/>
    </location>
</feature>
<evidence type="ECO:0000256" key="1">
    <source>
        <dbReference type="SAM" id="MobiDB-lite"/>
    </source>
</evidence>
<evidence type="ECO:0000313" key="3">
    <source>
        <dbReference type="EMBL" id="GIH15591.1"/>
    </source>
</evidence>
<proteinExistence type="predicted"/>
<sequence length="403" mass="42948">MSEIVKGALDGGWSLLVGWLLPTAVNVVLAVLILSGSAGVPSIGDLVDGDSSRALVTLGAVVVCALVLAALQTPLYRLLEGYLGWPEWLFRAARDRMLYRKHLLADRISAWQLHRAERDGTLDDAGRAALTALRTHPVVGRYAARDARVGAPRHALLRERLFRFPVDDDQVVATRLGNAIRRFEEYGHDRFRLDSQVLWYELSAVAPELTGKQVDRARTTVDFFVCLLYGHLIVALTVTGTLVAGARPWSPVPVAAVLLLVAFAHVWYRIAVVATDDWAAAVRAMVNVGRRPLTEALGLRLPGGIAPEREMWSLVSKLARLPFDPRAAALDRFRATDPPASTDGPSARHATGGPAAPAGSGGGDAPAAFGEDTPTGFGGPAAPAAFGDGDATLPAGVTVRDSD</sequence>
<reference evidence="3" key="1">
    <citation type="submission" date="2021-01" db="EMBL/GenBank/DDBJ databases">
        <title>Whole genome shotgun sequence of Rugosimonospora africana NBRC 104875.</title>
        <authorList>
            <person name="Komaki H."/>
            <person name="Tamura T."/>
        </authorList>
    </citation>
    <scope>NUCLEOTIDE SEQUENCE</scope>
    <source>
        <strain evidence="3">NBRC 104875</strain>
    </source>
</reference>
<keyword evidence="2" id="KW-0472">Membrane</keyword>
<accession>A0A8J3QVK0</accession>
<feature type="transmembrane region" description="Helical" evidence="2">
    <location>
        <begin position="54"/>
        <end position="71"/>
    </location>
</feature>
<feature type="transmembrane region" description="Helical" evidence="2">
    <location>
        <begin position="221"/>
        <end position="243"/>
    </location>
</feature>
<comment type="caution">
    <text evidence="3">The sequence shown here is derived from an EMBL/GenBank/DDBJ whole genome shotgun (WGS) entry which is preliminary data.</text>
</comment>
<dbReference type="EMBL" id="BONZ01000035">
    <property type="protein sequence ID" value="GIH15591.1"/>
    <property type="molecule type" value="Genomic_DNA"/>
</dbReference>
<keyword evidence="4" id="KW-1185">Reference proteome</keyword>